<name>A0A545T9X3_9GAMM</name>
<dbReference type="EMBL" id="VIKR01000003">
    <property type="protein sequence ID" value="TQV74007.1"/>
    <property type="molecule type" value="Genomic_DNA"/>
</dbReference>
<reference evidence="7 8" key="1">
    <citation type="submission" date="2019-06" db="EMBL/GenBank/DDBJ databases">
        <title>Draft genome of Aliikangiella marina GYP-15.</title>
        <authorList>
            <person name="Wang G."/>
        </authorList>
    </citation>
    <scope>NUCLEOTIDE SEQUENCE [LARGE SCALE GENOMIC DNA]</scope>
    <source>
        <strain evidence="7 8">GYP-15</strain>
    </source>
</reference>
<dbReference type="AlphaFoldDB" id="A0A545T9X3"/>
<comment type="catalytic activity">
    <reaction evidence="3">
        <text>[protein]-L-glutamate 5-O-methyl ester + H2O = L-glutamyl-[protein] + methanol + H(+)</text>
        <dbReference type="Rhea" id="RHEA:23236"/>
        <dbReference type="Rhea" id="RHEA-COMP:10208"/>
        <dbReference type="Rhea" id="RHEA-COMP:10311"/>
        <dbReference type="ChEBI" id="CHEBI:15377"/>
        <dbReference type="ChEBI" id="CHEBI:15378"/>
        <dbReference type="ChEBI" id="CHEBI:17790"/>
        <dbReference type="ChEBI" id="CHEBI:29973"/>
        <dbReference type="ChEBI" id="CHEBI:82795"/>
        <dbReference type="EC" id="3.1.1.61"/>
    </reaction>
</comment>
<evidence type="ECO:0000256" key="2">
    <source>
        <dbReference type="ARBA" id="ARBA00039140"/>
    </source>
</evidence>
<evidence type="ECO:0000256" key="5">
    <source>
        <dbReference type="SAM" id="MobiDB-lite"/>
    </source>
</evidence>
<dbReference type="CDD" id="cd16432">
    <property type="entry name" value="CheB_Rec"/>
    <property type="match status" value="1"/>
</dbReference>
<comment type="caution">
    <text evidence="7">The sequence shown here is derived from an EMBL/GenBank/DDBJ whole genome shotgun (WGS) entry which is preliminary data.</text>
</comment>
<protein>
    <recommendedName>
        <fullName evidence="2">protein-glutamate methylesterase</fullName>
        <ecNumber evidence="2">3.1.1.61</ecNumber>
    </recommendedName>
</protein>
<keyword evidence="8" id="KW-1185">Reference proteome</keyword>
<dbReference type="InterPro" id="IPR000673">
    <property type="entry name" value="Sig_transdc_resp-reg_Me-estase"/>
</dbReference>
<evidence type="ECO:0000256" key="4">
    <source>
        <dbReference type="PROSITE-ProRule" id="PRU00050"/>
    </source>
</evidence>
<dbReference type="OrthoDB" id="9793421at2"/>
<dbReference type="GO" id="GO:0006935">
    <property type="term" value="P:chemotaxis"/>
    <property type="evidence" value="ECO:0007669"/>
    <property type="project" value="UniProtKB-UniRule"/>
</dbReference>
<dbReference type="PANTHER" id="PTHR42872">
    <property type="entry name" value="PROTEIN-GLUTAMATE METHYLESTERASE/PROTEIN-GLUTAMINE GLUTAMINASE"/>
    <property type="match status" value="1"/>
</dbReference>
<feature type="region of interest" description="Disordered" evidence="5">
    <location>
        <begin position="391"/>
        <end position="414"/>
    </location>
</feature>
<dbReference type="GO" id="GO:0000156">
    <property type="term" value="F:phosphorelay response regulator activity"/>
    <property type="evidence" value="ECO:0007669"/>
    <property type="project" value="InterPro"/>
</dbReference>
<evidence type="ECO:0000259" key="6">
    <source>
        <dbReference type="PROSITE" id="PS50122"/>
    </source>
</evidence>
<feature type="region of interest" description="Disordered" evidence="5">
    <location>
        <begin position="292"/>
        <end position="313"/>
    </location>
</feature>
<feature type="domain" description="CheB-type methylesterase" evidence="6">
    <location>
        <begin position="599"/>
        <end position="781"/>
    </location>
</feature>
<evidence type="ECO:0000313" key="8">
    <source>
        <dbReference type="Proteomes" id="UP000317839"/>
    </source>
</evidence>
<feature type="active site" evidence="4">
    <location>
        <position position="602"/>
    </location>
</feature>
<keyword evidence="1 4" id="KW-0378">Hydrolase</keyword>
<dbReference type="EC" id="3.1.1.61" evidence="2"/>
<feature type="region of interest" description="Disordered" evidence="5">
    <location>
        <begin position="157"/>
        <end position="263"/>
    </location>
</feature>
<feature type="compositionally biased region" description="Acidic residues" evidence="5">
    <location>
        <begin position="192"/>
        <end position="205"/>
    </location>
</feature>
<evidence type="ECO:0000256" key="3">
    <source>
        <dbReference type="ARBA" id="ARBA00048267"/>
    </source>
</evidence>
<accession>A0A545T9X3</accession>
<dbReference type="GO" id="GO:0008984">
    <property type="term" value="F:protein-glutamate methylesterase activity"/>
    <property type="evidence" value="ECO:0007669"/>
    <property type="project" value="UniProtKB-EC"/>
</dbReference>
<dbReference type="GO" id="GO:0005737">
    <property type="term" value="C:cytoplasm"/>
    <property type="evidence" value="ECO:0007669"/>
    <property type="project" value="InterPro"/>
</dbReference>
<evidence type="ECO:0000313" key="7">
    <source>
        <dbReference type="EMBL" id="TQV74007.1"/>
    </source>
</evidence>
<keyword evidence="4" id="KW-0145">Chemotaxis</keyword>
<dbReference type="Pfam" id="PF01339">
    <property type="entry name" value="CheB_methylest"/>
    <property type="match status" value="1"/>
</dbReference>
<dbReference type="SUPFAM" id="SSF52738">
    <property type="entry name" value="Methylesterase CheB, C-terminal domain"/>
    <property type="match status" value="1"/>
</dbReference>
<dbReference type="PANTHER" id="PTHR42872:SF6">
    <property type="entry name" value="PROTEIN-GLUTAMATE METHYLESTERASE_PROTEIN-GLUTAMINE GLUTAMINASE"/>
    <property type="match status" value="1"/>
</dbReference>
<proteinExistence type="predicted"/>
<gene>
    <name evidence="7" type="ORF">FLL45_14195</name>
</gene>
<sequence>MDLDIEVDDSLEDFAESDSELVLDDFSLALDDEVDQLEPELTTARLDDVPEMANGEAEANTADPLDDIALPLDESLEHESSGLLEVETDDSRLRVEEVKPENALSSQDSLSFELELDEEVEELSLEPISLETDSLETVSIEKESLESNLLQEDDELFIESQSEDESSFELEAGGLELEAIEQGDSQRQAEIELPELDSSQDEEPELNTGGLELESIDDDSSNQPISGKAQYVIDDEDLVPDGTDINTNQPKAEETEEDDGGLSLEALPEEQINTGRAVFIDEEPEVIEEQAAELSETLDSSPEDEAGGLSLEAIDEEAKPEWLSALDEEAEQVAEPIVSDLDDAVENQADQEMEFDFDLEGMEDSSAPDEFQLDIEETTDLNGSALELNEDLAGEALSSEDNLLPEEEMSLDDTPSHQDILDAEISSGIELDEDLIKDIAREALGDDLVSHQDSVALSAEAVELDKLVEETTESATENTVENNNLVEAQKIEPSIGDDEVLLDDDLQESLIDSTSDNFKLDTVEPEVEDLLTEDSFEDGFVVDPVEEPTDSGFDFTSLSSDDEPQTFEIPMLDETAGNIEFEEKIEPKYETRYTPCWVIGASLGGPAAVKRFLNAVPADINASFIIAQHIDENFLPVLAEILTNSSQFTVSVAQGSNDMNPGNVYLAPLKGKLVFLQDGSMLVDHSQKWSAPYSPCINDVIEAVSSVYGDLSGAIIFSGMGEDGLNGAKKMRQAGGQVWAQSTDTCANPSMPESVINNGEADFIGTPEQLAEKLVAELKGSVTMAG</sequence>
<dbReference type="Proteomes" id="UP000317839">
    <property type="component" value="Unassembled WGS sequence"/>
</dbReference>
<feature type="compositionally biased region" description="Acidic residues" evidence="5">
    <location>
        <begin position="157"/>
        <end position="168"/>
    </location>
</feature>
<feature type="active site" evidence="4">
    <location>
        <position position="629"/>
    </location>
</feature>
<organism evidence="7 8">
    <name type="scientific">Aliikangiella marina</name>
    <dbReference type="NCBI Taxonomy" id="1712262"/>
    <lineage>
        <taxon>Bacteria</taxon>
        <taxon>Pseudomonadati</taxon>
        <taxon>Pseudomonadota</taxon>
        <taxon>Gammaproteobacteria</taxon>
        <taxon>Oceanospirillales</taxon>
        <taxon>Pleioneaceae</taxon>
        <taxon>Aliikangiella</taxon>
    </lineage>
</organism>
<dbReference type="PROSITE" id="PS50122">
    <property type="entry name" value="CHEB"/>
    <property type="match status" value="1"/>
</dbReference>
<feature type="active site" evidence="4">
    <location>
        <position position="723"/>
    </location>
</feature>
<dbReference type="InterPro" id="IPR035909">
    <property type="entry name" value="CheB_C"/>
</dbReference>
<evidence type="ECO:0000256" key="1">
    <source>
        <dbReference type="ARBA" id="ARBA00022801"/>
    </source>
</evidence>
<dbReference type="Gene3D" id="3.40.50.180">
    <property type="entry name" value="Methylesterase CheB, C-terminal domain"/>
    <property type="match status" value="1"/>
</dbReference>